<keyword evidence="4" id="KW-0456">Lyase</keyword>
<evidence type="ECO:0000256" key="3">
    <source>
        <dbReference type="ARBA" id="ARBA00013252"/>
    </source>
</evidence>
<proteinExistence type="inferred from homology"/>
<evidence type="ECO:0000256" key="5">
    <source>
        <dbReference type="SAM" id="MobiDB-lite"/>
    </source>
</evidence>
<feature type="region of interest" description="Disordered" evidence="5">
    <location>
        <begin position="44"/>
        <end position="63"/>
    </location>
</feature>
<name>A0ABW8NKT6_9GAMM</name>
<protein>
    <recommendedName>
        <fullName evidence="3">4a-hydroxytetrahydrobiopterin dehydratase</fullName>
        <ecNumber evidence="3">4.2.1.96</ecNumber>
    </recommendedName>
</protein>
<comment type="similarity">
    <text evidence="2">Belongs to the pterin-4-alpha-carbinolamine dehydratase family.</text>
</comment>
<gene>
    <name evidence="6" type="ORF">WG929_14270</name>
</gene>
<evidence type="ECO:0000256" key="2">
    <source>
        <dbReference type="ARBA" id="ARBA00006472"/>
    </source>
</evidence>
<dbReference type="InterPro" id="IPR001533">
    <property type="entry name" value="Pterin_deHydtase"/>
</dbReference>
<dbReference type="RefSeq" id="WP_416206601.1">
    <property type="nucleotide sequence ID" value="NZ_JBBKTX010000017.1"/>
</dbReference>
<dbReference type="Gene3D" id="3.30.1360.20">
    <property type="entry name" value="Transcriptional coactivator/pterin dehydratase"/>
    <property type="match status" value="1"/>
</dbReference>
<dbReference type="InterPro" id="IPR036428">
    <property type="entry name" value="PCD_sf"/>
</dbReference>
<sequence>MTPSSLTQDEIVRVLAGPLSAWELISEENQSMLQRKVKTQNFGQSLGLANRTGELAEEQNHHP</sequence>
<dbReference type="Pfam" id="PF01329">
    <property type="entry name" value="Pterin_4a"/>
    <property type="match status" value="1"/>
</dbReference>
<organism evidence="6 7">
    <name type="scientific">Oceanobacter antarcticus</name>
    <dbReference type="NCBI Taxonomy" id="3133425"/>
    <lineage>
        <taxon>Bacteria</taxon>
        <taxon>Pseudomonadati</taxon>
        <taxon>Pseudomonadota</taxon>
        <taxon>Gammaproteobacteria</taxon>
        <taxon>Oceanospirillales</taxon>
        <taxon>Oceanospirillaceae</taxon>
        <taxon>Oceanobacter</taxon>
    </lineage>
</organism>
<reference evidence="6 7" key="1">
    <citation type="submission" date="2024-03" db="EMBL/GenBank/DDBJ databases">
        <title>High-quality draft genome sequence of Oceanobacter sp. wDCs-4.</title>
        <authorList>
            <person name="Dong C."/>
        </authorList>
    </citation>
    <scope>NUCLEOTIDE SEQUENCE [LARGE SCALE GENOMIC DNA]</scope>
    <source>
        <strain evidence="7">wDCs-4</strain>
    </source>
</reference>
<comment type="catalytic activity">
    <reaction evidence="1">
        <text>(4aS,6R)-4a-hydroxy-L-erythro-5,6,7,8-tetrahydrobiopterin = (6R)-L-erythro-6,7-dihydrobiopterin + H2O</text>
        <dbReference type="Rhea" id="RHEA:11920"/>
        <dbReference type="ChEBI" id="CHEBI:15377"/>
        <dbReference type="ChEBI" id="CHEBI:15642"/>
        <dbReference type="ChEBI" id="CHEBI:43120"/>
        <dbReference type="EC" id="4.2.1.96"/>
    </reaction>
</comment>
<comment type="caution">
    <text evidence="6">The sequence shown here is derived from an EMBL/GenBank/DDBJ whole genome shotgun (WGS) entry which is preliminary data.</text>
</comment>
<keyword evidence="7" id="KW-1185">Reference proteome</keyword>
<evidence type="ECO:0000256" key="1">
    <source>
        <dbReference type="ARBA" id="ARBA00001554"/>
    </source>
</evidence>
<evidence type="ECO:0000256" key="4">
    <source>
        <dbReference type="ARBA" id="ARBA00023239"/>
    </source>
</evidence>
<dbReference type="Proteomes" id="UP001620597">
    <property type="component" value="Unassembled WGS sequence"/>
</dbReference>
<accession>A0ABW8NKT6</accession>
<dbReference type="SUPFAM" id="SSF55248">
    <property type="entry name" value="PCD-like"/>
    <property type="match status" value="1"/>
</dbReference>
<evidence type="ECO:0000313" key="7">
    <source>
        <dbReference type="Proteomes" id="UP001620597"/>
    </source>
</evidence>
<dbReference type="EMBL" id="JBBKTX010000017">
    <property type="protein sequence ID" value="MFK4753578.1"/>
    <property type="molecule type" value="Genomic_DNA"/>
</dbReference>
<dbReference type="EC" id="4.2.1.96" evidence="3"/>
<evidence type="ECO:0000313" key="6">
    <source>
        <dbReference type="EMBL" id="MFK4753578.1"/>
    </source>
</evidence>